<evidence type="ECO:0000256" key="8">
    <source>
        <dbReference type="SAM" id="Phobius"/>
    </source>
</evidence>
<reference evidence="10 11" key="1">
    <citation type="journal article" date="2015" name="Nature">
        <title>rRNA introns, odd ribosomes, and small enigmatic genomes across a large radiation of phyla.</title>
        <authorList>
            <person name="Brown C.T."/>
            <person name="Hug L.A."/>
            <person name="Thomas B.C."/>
            <person name="Sharon I."/>
            <person name="Castelle C.J."/>
            <person name="Singh A."/>
            <person name="Wilkins M.J."/>
            <person name="Williams K.H."/>
            <person name="Banfield J.F."/>
        </authorList>
    </citation>
    <scope>NUCLEOTIDE SEQUENCE [LARGE SCALE GENOMIC DNA]</scope>
</reference>
<name>A0A0G0SAF9_9BACT</name>
<evidence type="ECO:0000256" key="2">
    <source>
        <dbReference type="ARBA" id="ARBA00005745"/>
    </source>
</evidence>
<dbReference type="FunFam" id="1.20.81.30:FF:000001">
    <property type="entry name" value="Type II secretion system protein F"/>
    <property type="match status" value="2"/>
</dbReference>
<feature type="transmembrane region" description="Helical" evidence="8">
    <location>
        <begin position="167"/>
        <end position="190"/>
    </location>
</feature>
<dbReference type="GO" id="GO:0005886">
    <property type="term" value="C:plasma membrane"/>
    <property type="evidence" value="ECO:0007669"/>
    <property type="project" value="UniProtKB-SubCell"/>
</dbReference>
<dbReference type="AlphaFoldDB" id="A0A0G0SAF9"/>
<dbReference type="GO" id="GO:0015628">
    <property type="term" value="P:protein secretion by the type II secretion system"/>
    <property type="evidence" value="ECO:0007669"/>
    <property type="project" value="TreeGrafter"/>
</dbReference>
<evidence type="ECO:0000256" key="7">
    <source>
        <dbReference type="ARBA" id="ARBA00023136"/>
    </source>
</evidence>
<protein>
    <submittedName>
        <fullName evidence="10">Tfp pilus biogenesis protein PilC</fullName>
    </submittedName>
</protein>
<feature type="domain" description="Type II secretion system protein GspF" evidence="9">
    <location>
        <begin position="68"/>
        <end position="191"/>
    </location>
</feature>
<feature type="transmembrane region" description="Helical" evidence="8">
    <location>
        <begin position="210"/>
        <end position="237"/>
    </location>
</feature>
<dbReference type="InterPro" id="IPR003004">
    <property type="entry name" value="GspF/PilC"/>
</dbReference>
<keyword evidence="4" id="KW-0997">Cell inner membrane</keyword>
<keyword evidence="5 8" id="KW-0812">Transmembrane</keyword>
<dbReference type="Gene3D" id="1.20.81.30">
    <property type="entry name" value="Type II secretion system (T2SS), domain F"/>
    <property type="match status" value="2"/>
</dbReference>
<evidence type="ECO:0000256" key="1">
    <source>
        <dbReference type="ARBA" id="ARBA00004429"/>
    </source>
</evidence>
<evidence type="ECO:0000256" key="6">
    <source>
        <dbReference type="ARBA" id="ARBA00022989"/>
    </source>
</evidence>
<keyword evidence="6 8" id="KW-1133">Transmembrane helix</keyword>
<gene>
    <name evidence="10" type="ORF">UT63_C0062G0006</name>
</gene>
<sequence>MLRFNYYIKDTFGRGRKGLVEAKDIKEAANLLRAKGYFVISLERTSVSPVLNISSLTIKISDDDIIDFTRQFSTMITAGLSLTESLDILKSQMKNPGMIKIIEQISDDVEGGKTMASALSKYSRYFPRVYLSLVKAGEASGSLNEVMERLADNLEKQRDFKGKVKGALIYPMIVIIGMSVVSFIMMTFVIPKLTSMYKDFGVTLPTPTLILISISNFFASYWYFILAVVFGSISLFFSWRKSPKGRHTFDAFLLKIPIFGKIMKETALVEVTRTMSILISAGIPILETMDIAKGSVDNVLYQEALEDAGSRVEKGFSLGQSFTENPIFPHILGQMVTVGEQTGKMDDALNKLSRFFEAESEMAIKGLTTAIEPLIMVVLGLGVGFLVMAVLMPIYSLTSSF</sequence>
<dbReference type="InterPro" id="IPR018076">
    <property type="entry name" value="T2SS_GspF_dom"/>
</dbReference>
<proteinExistence type="inferred from homology"/>
<comment type="similarity">
    <text evidence="2">Belongs to the GSP F family.</text>
</comment>
<dbReference type="Proteomes" id="UP000034539">
    <property type="component" value="Unassembled WGS sequence"/>
</dbReference>
<keyword evidence="3" id="KW-1003">Cell membrane</keyword>
<dbReference type="PANTHER" id="PTHR30012">
    <property type="entry name" value="GENERAL SECRETION PATHWAY PROTEIN"/>
    <property type="match status" value="1"/>
</dbReference>
<dbReference type="PANTHER" id="PTHR30012:SF0">
    <property type="entry name" value="TYPE II SECRETION SYSTEM PROTEIN F-RELATED"/>
    <property type="match status" value="1"/>
</dbReference>
<comment type="subcellular location">
    <subcellularLocation>
        <location evidence="1">Cell inner membrane</location>
        <topology evidence="1">Multi-pass membrane protein</topology>
    </subcellularLocation>
</comment>
<keyword evidence="7 8" id="KW-0472">Membrane</keyword>
<feature type="transmembrane region" description="Helical" evidence="8">
    <location>
        <begin position="374"/>
        <end position="395"/>
    </location>
</feature>
<accession>A0A0G0SAF9</accession>
<dbReference type="Pfam" id="PF00482">
    <property type="entry name" value="T2SSF"/>
    <property type="match status" value="2"/>
</dbReference>
<feature type="domain" description="Type II secretion system protein GspF" evidence="9">
    <location>
        <begin position="272"/>
        <end position="393"/>
    </location>
</feature>
<evidence type="ECO:0000256" key="4">
    <source>
        <dbReference type="ARBA" id="ARBA00022519"/>
    </source>
</evidence>
<evidence type="ECO:0000259" key="9">
    <source>
        <dbReference type="Pfam" id="PF00482"/>
    </source>
</evidence>
<comment type="caution">
    <text evidence="10">The sequence shown here is derived from an EMBL/GenBank/DDBJ whole genome shotgun (WGS) entry which is preliminary data.</text>
</comment>
<organism evidence="10 11">
    <name type="scientific">Candidatus Gottesmanbacteria bacterium GW2011_GWC2_39_8</name>
    <dbReference type="NCBI Taxonomy" id="1618450"/>
    <lineage>
        <taxon>Bacteria</taxon>
        <taxon>Candidatus Gottesmaniibacteriota</taxon>
    </lineage>
</organism>
<evidence type="ECO:0000313" key="11">
    <source>
        <dbReference type="Proteomes" id="UP000034539"/>
    </source>
</evidence>
<dbReference type="PRINTS" id="PR00812">
    <property type="entry name" value="BCTERIALGSPF"/>
</dbReference>
<evidence type="ECO:0000256" key="3">
    <source>
        <dbReference type="ARBA" id="ARBA00022475"/>
    </source>
</evidence>
<dbReference type="InterPro" id="IPR042094">
    <property type="entry name" value="T2SS_GspF_sf"/>
</dbReference>
<evidence type="ECO:0000256" key="5">
    <source>
        <dbReference type="ARBA" id="ARBA00022692"/>
    </source>
</evidence>
<dbReference type="EMBL" id="LBXN01000062">
    <property type="protein sequence ID" value="KKR31735.1"/>
    <property type="molecule type" value="Genomic_DNA"/>
</dbReference>
<evidence type="ECO:0000313" key="10">
    <source>
        <dbReference type="EMBL" id="KKR31735.1"/>
    </source>
</evidence>